<comment type="caution">
    <text evidence="3">The sequence shown here is derived from an EMBL/GenBank/DDBJ whole genome shotgun (WGS) entry which is preliminary data.</text>
</comment>
<name>A0A1Q8Q812_9BACI</name>
<gene>
    <name evidence="3" type="ORF">BTO30_05805</name>
</gene>
<proteinExistence type="predicted"/>
<dbReference type="Pfam" id="PF01476">
    <property type="entry name" value="LysM"/>
    <property type="match status" value="1"/>
</dbReference>
<dbReference type="SMART" id="SM00257">
    <property type="entry name" value="LysM"/>
    <property type="match status" value="1"/>
</dbReference>
<dbReference type="STRING" id="1714264.BTO30_05805"/>
<reference evidence="3 4" key="1">
    <citation type="submission" date="2016-12" db="EMBL/GenBank/DDBJ databases">
        <title>Domibacillus antri genome sequencing.</title>
        <authorList>
            <person name="Verma A."/>
            <person name="Krishnamurthi S."/>
        </authorList>
    </citation>
    <scope>NUCLEOTIDE SEQUENCE [LARGE SCALE GENOMIC DNA]</scope>
    <source>
        <strain evidence="3 4">XD80</strain>
    </source>
</reference>
<evidence type="ECO:0000313" key="4">
    <source>
        <dbReference type="Proteomes" id="UP000185568"/>
    </source>
</evidence>
<dbReference type="OrthoDB" id="2033517at2"/>
<dbReference type="EMBL" id="MSDU01000008">
    <property type="protein sequence ID" value="OLN23473.1"/>
    <property type="molecule type" value="Genomic_DNA"/>
</dbReference>
<feature type="domain" description="LysM" evidence="2">
    <location>
        <begin position="2"/>
        <end position="47"/>
    </location>
</feature>
<dbReference type="SUPFAM" id="SSF54106">
    <property type="entry name" value="LysM domain"/>
    <property type="match status" value="1"/>
</dbReference>
<evidence type="ECO:0000313" key="3">
    <source>
        <dbReference type="EMBL" id="OLN23473.1"/>
    </source>
</evidence>
<organism evidence="3 4">
    <name type="scientific">Domibacillus antri</name>
    <dbReference type="NCBI Taxonomy" id="1714264"/>
    <lineage>
        <taxon>Bacteria</taxon>
        <taxon>Bacillati</taxon>
        <taxon>Bacillota</taxon>
        <taxon>Bacilli</taxon>
        <taxon>Bacillales</taxon>
        <taxon>Bacillaceae</taxon>
        <taxon>Domibacillus</taxon>
    </lineage>
</organism>
<dbReference type="InterPro" id="IPR014248">
    <property type="entry name" value="Spore_coat_assembly_SafA"/>
</dbReference>
<dbReference type="PROSITE" id="PS51782">
    <property type="entry name" value="LYSM"/>
    <property type="match status" value="1"/>
</dbReference>
<dbReference type="Proteomes" id="UP000185568">
    <property type="component" value="Unassembled WGS sequence"/>
</dbReference>
<dbReference type="InterPro" id="IPR018392">
    <property type="entry name" value="LysM"/>
</dbReference>
<protein>
    <recommendedName>
        <fullName evidence="2">LysM domain-containing protein</fullName>
    </recommendedName>
</protein>
<keyword evidence="4" id="KW-1185">Reference proteome</keyword>
<accession>A0A1Q8Q812</accession>
<dbReference type="RefSeq" id="WP_075397764.1">
    <property type="nucleotide sequence ID" value="NZ_MSDU01000008.1"/>
</dbReference>
<feature type="region of interest" description="Disordered" evidence="1">
    <location>
        <begin position="51"/>
        <end position="71"/>
    </location>
</feature>
<dbReference type="InterPro" id="IPR036779">
    <property type="entry name" value="LysM_dom_sf"/>
</dbReference>
<dbReference type="NCBIfam" id="TIGR02899">
    <property type="entry name" value="spore_safA"/>
    <property type="match status" value="1"/>
</dbReference>
<evidence type="ECO:0000259" key="2">
    <source>
        <dbReference type="PROSITE" id="PS51782"/>
    </source>
</evidence>
<dbReference type="CDD" id="cd00118">
    <property type="entry name" value="LysM"/>
    <property type="match status" value="1"/>
</dbReference>
<sequence length="189" mass="22313">MKIHIVQRGDTLWSISEKYGVSFEEVKKMNAHLANPEMIVPGMKIKIPESAGHKGKEKIVPKKEKEHAAPVKEKEKIYPEKERVHPFAHEKPTPYPPVMELEMEEIEEPIKPENWMTQPVPAPSPEEHGMMMPCPPMPCYFYPIPFPMPYPMPHMMPYMHEVEMEREEKIEMQDYSWPHMMPHCPYCHR</sequence>
<dbReference type="Gene3D" id="3.10.350.10">
    <property type="entry name" value="LysM domain"/>
    <property type="match status" value="1"/>
</dbReference>
<dbReference type="AlphaFoldDB" id="A0A1Q8Q812"/>
<evidence type="ECO:0000256" key="1">
    <source>
        <dbReference type="SAM" id="MobiDB-lite"/>
    </source>
</evidence>